<accession>A0A8U0IKJ8</accession>
<dbReference type="Proteomes" id="UP000830434">
    <property type="component" value="Chromosome"/>
</dbReference>
<sequence>MTAGRATVQTEDLLKVLFVLLVVLLALGTDPALGTSSVPKSLPRAFGL</sequence>
<proteinExistence type="predicted"/>
<dbReference type="EMBL" id="CP096658">
    <property type="protein sequence ID" value="UPW01667.1"/>
    <property type="molecule type" value="Genomic_DNA"/>
</dbReference>
<reference evidence="1" key="1">
    <citation type="submission" date="2022-04" db="EMBL/GenBank/DDBJ databases">
        <title>Diverse halophilic archaea isolated from saline environments.</title>
        <authorList>
            <person name="Cui H.-L."/>
        </authorList>
    </citation>
    <scope>NUCLEOTIDE SEQUENCE</scope>
    <source>
        <strain evidence="1">XZYJT40</strain>
    </source>
</reference>
<evidence type="ECO:0000313" key="1">
    <source>
        <dbReference type="EMBL" id="UPW01667.1"/>
    </source>
</evidence>
<gene>
    <name evidence="1" type="ORF">M0R88_06085</name>
</gene>
<organism evidence="1 2">
    <name type="scientific">Halorussus gelatinilyticus</name>
    <dbReference type="NCBI Taxonomy" id="2937524"/>
    <lineage>
        <taxon>Archaea</taxon>
        <taxon>Methanobacteriati</taxon>
        <taxon>Methanobacteriota</taxon>
        <taxon>Stenosarchaea group</taxon>
        <taxon>Halobacteria</taxon>
        <taxon>Halobacteriales</taxon>
        <taxon>Haladaptataceae</taxon>
        <taxon>Halorussus</taxon>
    </lineage>
</organism>
<keyword evidence="2" id="KW-1185">Reference proteome</keyword>
<protein>
    <submittedName>
        <fullName evidence="1">Uncharacterized protein</fullName>
    </submittedName>
</protein>
<evidence type="ECO:0000313" key="2">
    <source>
        <dbReference type="Proteomes" id="UP000830434"/>
    </source>
</evidence>
<name>A0A8U0IKJ8_9EURY</name>
<dbReference type="RefSeq" id="WP_248656065.1">
    <property type="nucleotide sequence ID" value="NZ_CP096658.1"/>
</dbReference>
<dbReference type="AlphaFoldDB" id="A0A8U0IKJ8"/>
<dbReference type="GeneID" id="72189406"/>
<dbReference type="KEGG" id="haxz:M0R88_06085"/>